<evidence type="ECO:0000313" key="3">
    <source>
        <dbReference type="Proteomes" id="UP000190037"/>
    </source>
</evidence>
<gene>
    <name evidence="2" type="ORF">B4N89_37065</name>
</gene>
<keyword evidence="3" id="KW-1185">Reference proteome</keyword>
<dbReference type="SUPFAM" id="SSF46785">
    <property type="entry name" value="Winged helix' DNA-binding domain"/>
    <property type="match status" value="1"/>
</dbReference>
<organism evidence="2 3">
    <name type="scientific">Embleya scabrispora</name>
    <dbReference type="NCBI Taxonomy" id="159449"/>
    <lineage>
        <taxon>Bacteria</taxon>
        <taxon>Bacillati</taxon>
        <taxon>Actinomycetota</taxon>
        <taxon>Actinomycetes</taxon>
        <taxon>Kitasatosporales</taxon>
        <taxon>Streptomycetaceae</taxon>
        <taxon>Embleya</taxon>
    </lineage>
</organism>
<dbReference type="STRING" id="159449.B4N89_37065"/>
<proteinExistence type="inferred from homology"/>
<protein>
    <recommendedName>
        <fullName evidence="4">ROK family protein</fullName>
    </recommendedName>
</protein>
<comment type="caution">
    <text evidence="2">The sequence shown here is derived from an EMBL/GenBank/DDBJ whole genome shotgun (WGS) entry which is preliminary data.</text>
</comment>
<evidence type="ECO:0008006" key="4">
    <source>
        <dbReference type="Google" id="ProtNLM"/>
    </source>
</evidence>
<evidence type="ECO:0000313" key="2">
    <source>
        <dbReference type="EMBL" id="OPC77874.1"/>
    </source>
</evidence>
<dbReference type="InterPro" id="IPR000600">
    <property type="entry name" value="ROK"/>
</dbReference>
<dbReference type="SUPFAM" id="SSF53067">
    <property type="entry name" value="Actin-like ATPase domain"/>
    <property type="match status" value="2"/>
</dbReference>
<dbReference type="InterPro" id="IPR011991">
    <property type="entry name" value="ArsR-like_HTH"/>
</dbReference>
<dbReference type="Proteomes" id="UP000190037">
    <property type="component" value="Unassembled WGS sequence"/>
</dbReference>
<dbReference type="Gene3D" id="3.30.420.40">
    <property type="match status" value="2"/>
</dbReference>
<dbReference type="RefSeq" id="WP_143658218.1">
    <property type="nucleotide sequence ID" value="NZ_MWQN01000003.1"/>
</dbReference>
<name>A0A1T3NM60_9ACTN</name>
<dbReference type="Pfam" id="PF00480">
    <property type="entry name" value="ROK"/>
    <property type="match status" value="1"/>
</dbReference>
<comment type="similarity">
    <text evidence="1">Belongs to the ROK (NagC/XylR) family.</text>
</comment>
<dbReference type="AlphaFoldDB" id="A0A1T3NM60"/>
<evidence type="ECO:0000256" key="1">
    <source>
        <dbReference type="ARBA" id="ARBA00006479"/>
    </source>
</evidence>
<sequence length="418" mass="43897">MADLRTLLRAGDAGNRRRVLQALMIRGGNQTDVAKYAGIAAATAGNILNALEGEQVVRRQASGREQQVSLHPLTGVAVGIELGFQRTSVVARRVDSPYLAPVGRQDDVGARHGVQAWSNAVFAAVTGLAEELGESLDDVATVGLAVPGAVDPRSGLLTPPVFPLWRDQPEPRAELERLLRDKARPGTLRGELRVAMDNDGTLGALAESVHRHPDAEILLWIKGSTGVGGGLVVGGQVIRGGSGSAAEIGHIVVDPDGDYCQCGGRGCLETLIGANTLVRNVRAGLGQLPVAAQPTDLYQIADKARAGNQVCLRVLREAAFHLGLVLGNVCNVLNPNLVLLGGALGSAHDLILADCRSAIDRTALAAVRLDASRPELVGPREPEAKHPRFRLEPSRLPEAIARGALILGIQGAGFAEKR</sequence>
<dbReference type="InterPro" id="IPR043129">
    <property type="entry name" value="ATPase_NBD"/>
</dbReference>
<dbReference type="PANTHER" id="PTHR18964:SF173">
    <property type="entry name" value="GLUCOKINASE"/>
    <property type="match status" value="1"/>
</dbReference>
<dbReference type="OrthoDB" id="3464494at2"/>
<dbReference type="CDD" id="cd00090">
    <property type="entry name" value="HTH_ARSR"/>
    <property type="match status" value="1"/>
</dbReference>
<reference evidence="2 3" key="1">
    <citation type="submission" date="2017-03" db="EMBL/GenBank/DDBJ databases">
        <title>Draft genome sequence of Streptomyces scabrisporus NF3, endophyte isolated from Amphipterygium adstringens.</title>
        <authorList>
            <person name="Vazquez M."/>
            <person name="Ceapa C.D."/>
            <person name="Rodriguez Luna D."/>
            <person name="Sanchez Esquivel S."/>
        </authorList>
    </citation>
    <scope>NUCLEOTIDE SEQUENCE [LARGE SCALE GENOMIC DNA]</scope>
    <source>
        <strain evidence="2 3">NF3</strain>
    </source>
</reference>
<dbReference type="InterPro" id="IPR036390">
    <property type="entry name" value="WH_DNA-bd_sf"/>
</dbReference>
<dbReference type="EMBL" id="MWQN01000003">
    <property type="protein sequence ID" value="OPC77874.1"/>
    <property type="molecule type" value="Genomic_DNA"/>
</dbReference>
<dbReference type="PANTHER" id="PTHR18964">
    <property type="entry name" value="ROK (REPRESSOR, ORF, KINASE) FAMILY"/>
    <property type="match status" value="1"/>
</dbReference>
<accession>A0A1T3NM60</accession>